<dbReference type="GeneID" id="30029622"/>
<dbReference type="GO" id="GO:0007031">
    <property type="term" value="P:peroxisome organization"/>
    <property type="evidence" value="ECO:0007669"/>
    <property type="project" value="UniProtKB-KW"/>
</dbReference>
<evidence type="ECO:0000313" key="11">
    <source>
        <dbReference type="Proteomes" id="UP000092555"/>
    </source>
</evidence>
<evidence type="ECO:0000256" key="7">
    <source>
        <dbReference type="ARBA" id="ARBA00022989"/>
    </source>
</evidence>
<comment type="function">
    <text evidence="1">Involved in peroxisome biogenesis.</text>
</comment>
<keyword evidence="5" id="KW-0962">Peroxisome biogenesis</keyword>
<comment type="similarity">
    <text evidence="3">Belongs to the peroxin-22 family.</text>
</comment>
<accession>A0A1A0HIJ7</accession>
<evidence type="ECO:0000256" key="3">
    <source>
        <dbReference type="ARBA" id="ARBA00009642"/>
    </source>
</evidence>
<comment type="caution">
    <text evidence="10">The sequence shown here is derived from an EMBL/GenBank/DDBJ whole genome shotgun (WGS) entry which is preliminary data.</text>
</comment>
<dbReference type="Pfam" id="PF12827">
    <property type="entry name" value="Peroxin-22"/>
    <property type="match status" value="1"/>
</dbReference>
<keyword evidence="9" id="KW-0576">Peroxisome</keyword>
<organism evidence="10 11">
    <name type="scientific">Metschnikowia bicuspidata var. bicuspidata NRRL YB-4993</name>
    <dbReference type="NCBI Taxonomy" id="869754"/>
    <lineage>
        <taxon>Eukaryota</taxon>
        <taxon>Fungi</taxon>
        <taxon>Dikarya</taxon>
        <taxon>Ascomycota</taxon>
        <taxon>Saccharomycotina</taxon>
        <taxon>Pichiomycetes</taxon>
        <taxon>Metschnikowiaceae</taxon>
        <taxon>Metschnikowia</taxon>
    </lineage>
</organism>
<proteinExistence type="inferred from homology"/>
<dbReference type="RefSeq" id="XP_018714307.1">
    <property type="nucleotide sequence ID" value="XM_018856646.1"/>
</dbReference>
<keyword evidence="8" id="KW-0472">Membrane</keyword>
<dbReference type="InterPro" id="IPR024359">
    <property type="entry name" value="Peroxin-22"/>
</dbReference>
<dbReference type="AlphaFoldDB" id="A0A1A0HIJ7"/>
<dbReference type="EMBL" id="LXTC01000001">
    <property type="protein sequence ID" value="OBA23826.1"/>
    <property type="molecule type" value="Genomic_DNA"/>
</dbReference>
<reference evidence="10 11" key="1">
    <citation type="submission" date="2016-05" db="EMBL/GenBank/DDBJ databases">
        <title>Comparative genomics of biotechnologically important yeasts.</title>
        <authorList>
            <consortium name="DOE Joint Genome Institute"/>
            <person name="Riley R."/>
            <person name="Haridas S."/>
            <person name="Wolfe K.H."/>
            <person name="Lopes M.R."/>
            <person name="Hittinger C.T."/>
            <person name="Goker M."/>
            <person name="Salamov A."/>
            <person name="Wisecaver J."/>
            <person name="Long T.M."/>
            <person name="Aerts A.L."/>
            <person name="Barry K."/>
            <person name="Choi C."/>
            <person name="Clum A."/>
            <person name="Coughlan A.Y."/>
            <person name="Deshpande S."/>
            <person name="Douglass A.P."/>
            <person name="Hanson S.J."/>
            <person name="Klenk H.-P."/>
            <person name="LaButti K."/>
            <person name="Lapidus A."/>
            <person name="Lindquist E."/>
            <person name="Lipzen A."/>
            <person name="Meier-kolthoff J.P."/>
            <person name="Ohm R.A."/>
            <person name="Otillar R.P."/>
            <person name="Pangilinan J."/>
            <person name="Peng Y."/>
            <person name="Rokas A."/>
            <person name="Rosa C.A."/>
            <person name="Scheuner C."/>
            <person name="Sibirny A.A."/>
            <person name="Slot J.C."/>
            <person name="Stielow J.B."/>
            <person name="Sun H."/>
            <person name="Kurtzman C.P."/>
            <person name="Blackwell M."/>
            <person name="Grigoriev I.V."/>
            <person name="Jeffries T.W."/>
        </authorList>
    </citation>
    <scope>NUCLEOTIDE SEQUENCE [LARGE SCALE GENOMIC DNA]</scope>
    <source>
        <strain evidence="10 11">NRRL YB-4993</strain>
    </source>
</reference>
<keyword evidence="11" id="KW-1185">Reference proteome</keyword>
<dbReference type="InterPro" id="IPR038613">
    <property type="entry name" value="Peroxin-22_C_sf"/>
</dbReference>
<evidence type="ECO:0000256" key="2">
    <source>
        <dbReference type="ARBA" id="ARBA00004549"/>
    </source>
</evidence>
<gene>
    <name evidence="10" type="ORF">METBIDRAFT_35699</name>
</gene>
<sequence length="187" mass="20853">MARKKSPRMLAAILVASSVAAISYKLYGVLKGQSDSKSPLDAKDGGVALSRRRQYRNKSITVTLLHSVLNLGLPLNEMLLSSENVTFILPPYLSVDDLACQIESSENGALYELPLTLIRNYKLLKCSNIDGYFHLLKDLRPDVLFVCTDDLGIDRVPPDLRRFVSEIVAIEQDKENVRSVLSDVFLQ</sequence>
<dbReference type="Proteomes" id="UP000092555">
    <property type="component" value="Unassembled WGS sequence"/>
</dbReference>
<keyword evidence="6" id="KW-0812">Transmembrane</keyword>
<evidence type="ECO:0000256" key="5">
    <source>
        <dbReference type="ARBA" id="ARBA00022593"/>
    </source>
</evidence>
<evidence type="ECO:0000256" key="4">
    <source>
        <dbReference type="ARBA" id="ARBA00018967"/>
    </source>
</evidence>
<name>A0A1A0HIJ7_9ASCO</name>
<evidence type="ECO:0000256" key="1">
    <source>
        <dbReference type="ARBA" id="ARBA00003659"/>
    </source>
</evidence>
<dbReference type="Gene3D" id="3.40.50.11730">
    <property type="entry name" value="Peroxisome assembly protein 22"/>
    <property type="match status" value="1"/>
</dbReference>
<evidence type="ECO:0000256" key="9">
    <source>
        <dbReference type="ARBA" id="ARBA00023140"/>
    </source>
</evidence>
<protein>
    <recommendedName>
        <fullName evidence="4">Peroxisome assembly protein 22</fullName>
    </recommendedName>
</protein>
<dbReference type="OrthoDB" id="4014227at2759"/>
<evidence type="ECO:0000256" key="6">
    <source>
        <dbReference type="ARBA" id="ARBA00022692"/>
    </source>
</evidence>
<dbReference type="GO" id="GO:0005778">
    <property type="term" value="C:peroxisomal membrane"/>
    <property type="evidence" value="ECO:0007669"/>
    <property type="project" value="UniProtKB-SubCell"/>
</dbReference>
<keyword evidence="7" id="KW-1133">Transmembrane helix</keyword>
<evidence type="ECO:0000313" key="10">
    <source>
        <dbReference type="EMBL" id="OBA23826.1"/>
    </source>
</evidence>
<comment type="subcellular location">
    <subcellularLocation>
        <location evidence="2">Peroxisome membrane</location>
        <topology evidence="2">Single-pass membrane protein</topology>
    </subcellularLocation>
</comment>
<evidence type="ECO:0000256" key="8">
    <source>
        <dbReference type="ARBA" id="ARBA00023136"/>
    </source>
</evidence>